<dbReference type="Pfam" id="PF07690">
    <property type="entry name" value="MFS_1"/>
    <property type="match status" value="1"/>
</dbReference>
<feature type="transmembrane region" description="Helical" evidence="7">
    <location>
        <begin position="46"/>
        <end position="65"/>
    </location>
</feature>
<feature type="transmembrane region" description="Helical" evidence="7">
    <location>
        <begin position="12"/>
        <end position="34"/>
    </location>
</feature>
<sequence length="403" mass="44610">MIGGSRGFKLLWMGEVVSEFGGAAGGIINGLLLFEWTGSKEWMGAIWLIYFLPSLVMQGVSAPFLNHVRKERLMRRVQVIRALAYLLPLLGTLIHTKAAVIAGLFILQCVLGLLQPIYASLGFSLLPSLCKEDELKKCNALLDGTLRIMSFLAPGIISLLLIIFPMHLLYFISSCMFLLSYVSLKKLPESSPQYSSVWSKKFWWGEMRKGYRVFFQYPILLKLTVLSSIVQFAVGAALVVNIPFIKEELKGANWMYAIFSGAFPIGYTIGTFILSRSNLGRKAMYAGLAGGGASFLLLVIVPSAPFAWMTELFGGICFPLFNAQSSALFQKLAPKERLSQLSSIRLLFIRVGMPLGILFATLCSSIGSSERMIYGIIGLVILIPALYSYFQSFLVNKKINLNI</sequence>
<dbReference type="SUPFAM" id="SSF103473">
    <property type="entry name" value="MFS general substrate transporter"/>
    <property type="match status" value="1"/>
</dbReference>
<dbReference type="RefSeq" id="WP_114744375.1">
    <property type="nucleotide sequence ID" value="NZ_QQAY01000002.1"/>
</dbReference>
<comment type="caution">
    <text evidence="8">The sequence shown here is derived from an EMBL/GenBank/DDBJ whole genome shotgun (WGS) entry which is preliminary data.</text>
</comment>
<dbReference type="CDD" id="cd06173">
    <property type="entry name" value="MFS_MefA_like"/>
    <property type="match status" value="1"/>
</dbReference>
<dbReference type="GO" id="GO:0005886">
    <property type="term" value="C:plasma membrane"/>
    <property type="evidence" value="ECO:0007669"/>
    <property type="project" value="UniProtKB-SubCell"/>
</dbReference>
<keyword evidence="6 7" id="KW-0472">Membrane</keyword>
<keyword evidence="5 7" id="KW-1133">Transmembrane helix</keyword>
<reference evidence="8 9" key="1">
    <citation type="submission" date="2018-07" db="EMBL/GenBank/DDBJ databases">
        <title>Genomic Encyclopedia of Type Strains, Phase IV (KMG-IV): sequencing the most valuable type-strain genomes for metagenomic binning, comparative biology and taxonomic classification.</title>
        <authorList>
            <person name="Goeker M."/>
        </authorList>
    </citation>
    <scope>NUCLEOTIDE SEQUENCE [LARGE SCALE GENOMIC DNA]</scope>
    <source>
        <strain evidence="8 9">DSM 25281</strain>
    </source>
</reference>
<evidence type="ECO:0000256" key="1">
    <source>
        <dbReference type="ARBA" id="ARBA00004651"/>
    </source>
</evidence>
<evidence type="ECO:0000256" key="4">
    <source>
        <dbReference type="ARBA" id="ARBA00022692"/>
    </source>
</evidence>
<dbReference type="PANTHER" id="PTHR43266">
    <property type="entry name" value="MACROLIDE-EFFLUX PROTEIN"/>
    <property type="match status" value="1"/>
</dbReference>
<gene>
    <name evidence="8" type="ORF">DFR59_102149</name>
</gene>
<keyword evidence="9" id="KW-1185">Reference proteome</keyword>
<keyword evidence="3" id="KW-1003">Cell membrane</keyword>
<dbReference type="InterPro" id="IPR011701">
    <property type="entry name" value="MFS"/>
</dbReference>
<dbReference type="Gene3D" id="1.20.1250.20">
    <property type="entry name" value="MFS general substrate transporter like domains"/>
    <property type="match status" value="1"/>
</dbReference>
<feature type="transmembrane region" description="Helical" evidence="7">
    <location>
        <begin position="219"/>
        <end position="242"/>
    </location>
</feature>
<dbReference type="Proteomes" id="UP000255326">
    <property type="component" value="Unassembled WGS sequence"/>
</dbReference>
<feature type="transmembrane region" description="Helical" evidence="7">
    <location>
        <begin position="344"/>
        <end position="367"/>
    </location>
</feature>
<feature type="transmembrane region" description="Helical" evidence="7">
    <location>
        <begin position="283"/>
        <end position="300"/>
    </location>
</feature>
<dbReference type="OrthoDB" id="7055052at2"/>
<proteinExistence type="predicted"/>
<dbReference type="AlphaFoldDB" id="A0A370GPR8"/>
<feature type="transmembrane region" description="Helical" evidence="7">
    <location>
        <begin position="254"/>
        <end position="274"/>
    </location>
</feature>
<evidence type="ECO:0000256" key="7">
    <source>
        <dbReference type="SAM" id="Phobius"/>
    </source>
</evidence>
<dbReference type="GO" id="GO:0022857">
    <property type="term" value="F:transmembrane transporter activity"/>
    <property type="evidence" value="ECO:0007669"/>
    <property type="project" value="InterPro"/>
</dbReference>
<feature type="transmembrane region" description="Helical" evidence="7">
    <location>
        <begin position="144"/>
        <end position="162"/>
    </location>
</feature>
<name>A0A370GPR8_9BACI</name>
<feature type="transmembrane region" description="Helical" evidence="7">
    <location>
        <begin position="373"/>
        <end position="390"/>
    </location>
</feature>
<feature type="transmembrane region" description="Helical" evidence="7">
    <location>
        <begin position="100"/>
        <end position="123"/>
    </location>
</feature>
<evidence type="ECO:0000256" key="5">
    <source>
        <dbReference type="ARBA" id="ARBA00022989"/>
    </source>
</evidence>
<accession>A0A370GPR8</accession>
<comment type="subcellular location">
    <subcellularLocation>
        <location evidence="1">Cell membrane</location>
        <topology evidence="1">Multi-pass membrane protein</topology>
    </subcellularLocation>
</comment>
<evidence type="ECO:0000313" key="9">
    <source>
        <dbReference type="Proteomes" id="UP000255326"/>
    </source>
</evidence>
<dbReference type="InterPro" id="IPR036259">
    <property type="entry name" value="MFS_trans_sf"/>
</dbReference>
<organism evidence="8 9">
    <name type="scientific">Falsibacillus pallidus</name>
    <dbReference type="NCBI Taxonomy" id="493781"/>
    <lineage>
        <taxon>Bacteria</taxon>
        <taxon>Bacillati</taxon>
        <taxon>Bacillota</taxon>
        <taxon>Bacilli</taxon>
        <taxon>Bacillales</taxon>
        <taxon>Bacillaceae</taxon>
        <taxon>Falsibacillus</taxon>
    </lineage>
</organism>
<evidence type="ECO:0000256" key="2">
    <source>
        <dbReference type="ARBA" id="ARBA00022448"/>
    </source>
</evidence>
<keyword evidence="2" id="KW-0813">Transport</keyword>
<evidence type="ECO:0000256" key="6">
    <source>
        <dbReference type="ARBA" id="ARBA00023136"/>
    </source>
</evidence>
<feature type="transmembrane region" description="Helical" evidence="7">
    <location>
        <begin position="77"/>
        <end position="94"/>
    </location>
</feature>
<evidence type="ECO:0000313" key="8">
    <source>
        <dbReference type="EMBL" id="RDI45521.1"/>
    </source>
</evidence>
<protein>
    <submittedName>
        <fullName evidence="8">MFS transporter</fullName>
    </submittedName>
</protein>
<evidence type="ECO:0000256" key="3">
    <source>
        <dbReference type="ARBA" id="ARBA00022475"/>
    </source>
</evidence>
<dbReference type="PANTHER" id="PTHR43266:SF10">
    <property type="entry name" value="BACILYSIN EXPORTER BACE-RELATED"/>
    <property type="match status" value="1"/>
</dbReference>
<dbReference type="EMBL" id="QQAY01000002">
    <property type="protein sequence ID" value="RDI45521.1"/>
    <property type="molecule type" value="Genomic_DNA"/>
</dbReference>
<keyword evidence="4 7" id="KW-0812">Transmembrane</keyword>